<dbReference type="InterPro" id="IPR013785">
    <property type="entry name" value="Aldolase_TIM"/>
</dbReference>
<name>A0A537JAS5_9BACT</name>
<dbReference type="SUPFAM" id="SSF51366">
    <property type="entry name" value="Ribulose-phoshate binding barrel"/>
    <property type="match status" value="1"/>
</dbReference>
<proteinExistence type="inferred from homology"/>
<protein>
    <recommendedName>
        <fullName evidence="9">Indole-3-glycerol phosphate synthase</fullName>
        <shortName evidence="9">IGPS</shortName>
        <ecNumber evidence="9">4.1.1.48</ecNumber>
    </recommendedName>
</protein>
<evidence type="ECO:0000256" key="2">
    <source>
        <dbReference type="ARBA" id="ARBA00004696"/>
    </source>
</evidence>
<keyword evidence="4 9" id="KW-0028">Amino-acid biosynthesis</keyword>
<dbReference type="GO" id="GO:0004640">
    <property type="term" value="F:phosphoribosylanthranilate isomerase activity"/>
    <property type="evidence" value="ECO:0007669"/>
    <property type="project" value="TreeGrafter"/>
</dbReference>
<evidence type="ECO:0000256" key="6">
    <source>
        <dbReference type="ARBA" id="ARBA00022822"/>
    </source>
</evidence>
<evidence type="ECO:0000259" key="10">
    <source>
        <dbReference type="Pfam" id="PF00218"/>
    </source>
</evidence>
<dbReference type="HAMAP" id="MF_00134_B">
    <property type="entry name" value="IGPS_B"/>
    <property type="match status" value="1"/>
</dbReference>
<keyword evidence="8 9" id="KW-0456">Lyase</keyword>
<dbReference type="UniPathway" id="UPA00035">
    <property type="reaction ID" value="UER00043"/>
</dbReference>
<evidence type="ECO:0000256" key="3">
    <source>
        <dbReference type="ARBA" id="ARBA00008737"/>
    </source>
</evidence>
<feature type="domain" description="Indole-3-glycerol phosphate synthase" evidence="10">
    <location>
        <begin position="4"/>
        <end position="265"/>
    </location>
</feature>
<dbReference type="Pfam" id="PF00218">
    <property type="entry name" value="IGPS"/>
    <property type="match status" value="1"/>
</dbReference>
<dbReference type="Proteomes" id="UP000318093">
    <property type="component" value="Unassembled WGS sequence"/>
</dbReference>
<comment type="similarity">
    <text evidence="3 9">Belongs to the TrpC family.</text>
</comment>
<keyword evidence="7 9" id="KW-0057">Aromatic amino acid biosynthesis</keyword>
<dbReference type="PANTHER" id="PTHR22854:SF2">
    <property type="entry name" value="INDOLE-3-GLYCEROL-PHOSPHATE SYNTHASE"/>
    <property type="match status" value="1"/>
</dbReference>
<dbReference type="EMBL" id="VBAN01000249">
    <property type="protein sequence ID" value="TMI80613.1"/>
    <property type="molecule type" value="Genomic_DNA"/>
</dbReference>
<dbReference type="FunFam" id="3.20.20.70:FF:000024">
    <property type="entry name" value="Indole-3-glycerol phosphate synthase"/>
    <property type="match status" value="1"/>
</dbReference>
<dbReference type="AlphaFoldDB" id="A0A537JAS5"/>
<keyword evidence="6 9" id="KW-0822">Tryptophan biosynthesis</keyword>
<gene>
    <name evidence="9 11" type="primary">trpC</name>
    <name evidence="11" type="ORF">E6H03_08060</name>
</gene>
<evidence type="ECO:0000313" key="11">
    <source>
        <dbReference type="EMBL" id="TMI80613.1"/>
    </source>
</evidence>
<evidence type="ECO:0000256" key="7">
    <source>
        <dbReference type="ARBA" id="ARBA00023141"/>
    </source>
</evidence>
<dbReference type="EC" id="4.1.1.48" evidence="9"/>
<dbReference type="PANTHER" id="PTHR22854">
    <property type="entry name" value="TRYPTOPHAN BIOSYNTHESIS PROTEIN"/>
    <property type="match status" value="1"/>
</dbReference>
<sequence length="270" mass="28294">MLGAIVAHKREELADRQRRVPLGEVRHRAADAAPPRPFLSALQGTPGAGGTAAAGRPGIRLIAEVKGASPSAGTIRAAFDPAAVARGYERAGAAAISVLTDVRFFHGADAHLTEVRGAVRVPVLRKDFIVDPYQVYEARALGADAVLLIVASLPPAALADLQALAHELGMAALVEVHTEAECARALEAGAPLVGINNRNLDTLATTLDVSRRLRPRIPEGVTVVAESGIEERDQVVEMERLGMHAVLVGTALMRAPDPAARVRELLGIAG</sequence>
<dbReference type="Gene3D" id="3.20.20.70">
    <property type="entry name" value="Aldolase class I"/>
    <property type="match status" value="1"/>
</dbReference>
<evidence type="ECO:0000256" key="4">
    <source>
        <dbReference type="ARBA" id="ARBA00022605"/>
    </source>
</evidence>
<dbReference type="GO" id="GO:0004425">
    <property type="term" value="F:indole-3-glycerol-phosphate synthase activity"/>
    <property type="evidence" value="ECO:0007669"/>
    <property type="project" value="UniProtKB-UniRule"/>
</dbReference>
<dbReference type="InterPro" id="IPR045186">
    <property type="entry name" value="Indole-3-glycerol_P_synth"/>
</dbReference>
<evidence type="ECO:0000313" key="12">
    <source>
        <dbReference type="Proteomes" id="UP000318093"/>
    </source>
</evidence>
<comment type="pathway">
    <text evidence="2 9">Amino-acid biosynthesis; L-tryptophan biosynthesis; L-tryptophan from chorismate: step 4/5.</text>
</comment>
<comment type="caution">
    <text evidence="11">The sequence shown here is derived from an EMBL/GenBank/DDBJ whole genome shotgun (WGS) entry which is preliminary data.</text>
</comment>
<dbReference type="InterPro" id="IPR013798">
    <property type="entry name" value="Indole-3-glycerol_P_synth_dom"/>
</dbReference>
<dbReference type="GO" id="GO:0000162">
    <property type="term" value="P:L-tryptophan biosynthetic process"/>
    <property type="evidence" value="ECO:0007669"/>
    <property type="project" value="UniProtKB-UniRule"/>
</dbReference>
<keyword evidence="5 9" id="KW-0210">Decarboxylase</keyword>
<accession>A0A537JAS5</accession>
<comment type="catalytic activity">
    <reaction evidence="1 9">
        <text>1-(2-carboxyphenylamino)-1-deoxy-D-ribulose 5-phosphate + H(+) = (1S,2R)-1-C-(indol-3-yl)glycerol 3-phosphate + CO2 + H2O</text>
        <dbReference type="Rhea" id="RHEA:23476"/>
        <dbReference type="ChEBI" id="CHEBI:15377"/>
        <dbReference type="ChEBI" id="CHEBI:15378"/>
        <dbReference type="ChEBI" id="CHEBI:16526"/>
        <dbReference type="ChEBI" id="CHEBI:58613"/>
        <dbReference type="ChEBI" id="CHEBI:58866"/>
        <dbReference type="EC" id="4.1.1.48"/>
    </reaction>
</comment>
<evidence type="ECO:0000256" key="8">
    <source>
        <dbReference type="ARBA" id="ARBA00023239"/>
    </source>
</evidence>
<reference evidence="11 12" key="1">
    <citation type="journal article" date="2019" name="Nat. Microbiol.">
        <title>Mediterranean grassland soil C-N compound turnover is dependent on rainfall and depth, and is mediated by genomically divergent microorganisms.</title>
        <authorList>
            <person name="Diamond S."/>
            <person name="Andeer P.F."/>
            <person name="Li Z."/>
            <person name="Crits-Christoph A."/>
            <person name="Burstein D."/>
            <person name="Anantharaman K."/>
            <person name="Lane K.R."/>
            <person name="Thomas B.C."/>
            <person name="Pan C."/>
            <person name="Northen T.R."/>
            <person name="Banfield J.F."/>
        </authorList>
    </citation>
    <scope>NUCLEOTIDE SEQUENCE [LARGE SCALE GENOMIC DNA]</scope>
    <source>
        <strain evidence="11">NP_6</strain>
    </source>
</reference>
<dbReference type="CDD" id="cd00331">
    <property type="entry name" value="IGPS"/>
    <property type="match status" value="1"/>
</dbReference>
<dbReference type="InterPro" id="IPR011060">
    <property type="entry name" value="RibuloseP-bd_barrel"/>
</dbReference>
<organism evidence="11 12">
    <name type="scientific">Candidatus Segetimicrobium genomatis</name>
    <dbReference type="NCBI Taxonomy" id="2569760"/>
    <lineage>
        <taxon>Bacteria</taxon>
        <taxon>Bacillati</taxon>
        <taxon>Candidatus Sysuimicrobiota</taxon>
        <taxon>Candidatus Sysuimicrobiia</taxon>
        <taxon>Candidatus Sysuimicrobiales</taxon>
        <taxon>Candidatus Segetimicrobiaceae</taxon>
        <taxon>Candidatus Segetimicrobium</taxon>
    </lineage>
</organism>
<evidence type="ECO:0000256" key="9">
    <source>
        <dbReference type="HAMAP-Rule" id="MF_00134"/>
    </source>
</evidence>
<evidence type="ECO:0000256" key="5">
    <source>
        <dbReference type="ARBA" id="ARBA00022793"/>
    </source>
</evidence>
<evidence type="ECO:0000256" key="1">
    <source>
        <dbReference type="ARBA" id="ARBA00001633"/>
    </source>
</evidence>
<dbReference type="NCBIfam" id="NF001377">
    <property type="entry name" value="PRK00278.2-4"/>
    <property type="match status" value="1"/>
</dbReference>